<dbReference type="Pfam" id="PF26088">
    <property type="entry name" value="RRM_LARP4"/>
    <property type="match status" value="1"/>
</dbReference>
<dbReference type="Gene3D" id="1.10.10.10">
    <property type="entry name" value="Winged helix-like DNA-binding domain superfamily/Winged helix DNA-binding domain"/>
    <property type="match status" value="1"/>
</dbReference>
<keyword evidence="6" id="KW-1185">Reference proteome</keyword>
<protein>
    <recommendedName>
        <fullName evidence="4">HTH La-type RNA-binding domain-containing protein</fullName>
    </recommendedName>
</protein>
<dbReference type="InterPro" id="IPR058699">
    <property type="entry name" value="RRM_LARP4/4B"/>
</dbReference>
<evidence type="ECO:0000313" key="5">
    <source>
        <dbReference type="EMBL" id="GAA5796467.1"/>
    </source>
</evidence>
<evidence type="ECO:0000313" key="6">
    <source>
        <dbReference type="Proteomes" id="UP001476247"/>
    </source>
</evidence>
<evidence type="ECO:0000256" key="1">
    <source>
        <dbReference type="ARBA" id="ARBA00022553"/>
    </source>
</evidence>
<accession>A0ABP9XNV8</accession>
<dbReference type="InterPro" id="IPR006630">
    <property type="entry name" value="La_HTH"/>
</dbReference>
<keyword evidence="2 3" id="KW-0694">RNA-binding</keyword>
<dbReference type="Pfam" id="PF05383">
    <property type="entry name" value="La"/>
    <property type="match status" value="1"/>
</dbReference>
<keyword evidence="1" id="KW-0597">Phosphoprotein</keyword>
<evidence type="ECO:0000256" key="3">
    <source>
        <dbReference type="PROSITE-ProRule" id="PRU00332"/>
    </source>
</evidence>
<dbReference type="InterPro" id="IPR045180">
    <property type="entry name" value="La_dom_prot"/>
</dbReference>
<evidence type="ECO:0000256" key="2">
    <source>
        <dbReference type="ARBA" id="ARBA00022884"/>
    </source>
</evidence>
<dbReference type="PANTHER" id="PTHR22792">
    <property type="entry name" value="LUPUS LA PROTEIN-RELATED"/>
    <property type="match status" value="1"/>
</dbReference>
<name>A0ABP9XNV8_9FUNG</name>
<dbReference type="EMBL" id="BAABUJ010000006">
    <property type="protein sequence ID" value="GAA5796467.1"/>
    <property type="molecule type" value="Genomic_DNA"/>
</dbReference>
<dbReference type="SUPFAM" id="SSF46785">
    <property type="entry name" value="Winged helix' DNA-binding domain"/>
    <property type="match status" value="1"/>
</dbReference>
<dbReference type="PANTHER" id="PTHR22792:SF131">
    <property type="entry name" value="LA-RELATED PROTEIN LARP4B"/>
    <property type="match status" value="1"/>
</dbReference>
<dbReference type="PROSITE" id="PS50961">
    <property type="entry name" value="HTH_LA"/>
    <property type="match status" value="1"/>
</dbReference>
<evidence type="ECO:0000259" key="4">
    <source>
        <dbReference type="PROSITE" id="PS50961"/>
    </source>
</evidence>
<proteinExistence type="predicted"/>
<dbReference type="SMART" id="SM00715">
    <property type="entry name" value="LA"/>
    <property type="match status" value="1"/>
</dbReference>
<dbReference type="InterPro" id="IPR036388">
    <property type="entry name" value="WH-like_DNA-bd_sf"/>
</dbReference>
<dbReference type="InterPro" id="IPR036390">
    <property type="entry name" value="WH_DNA-bd_sf"/>
</dbReference>
<organism evidence="5 6">
    <name type="scientific">Helicostylum pulchrum</name>
    <dbReference type="NCBI Taxonomy" id="562976"/>
    <lineage>
        <taxon>Eukaryota</taxon>
        <taxon>Fungi</taxon>
        <taxon>Fungi incertae sedis</taxon>
        <taxon>Mucoromycota</taxon>
        <taxon>Mucoromycotina</taxon>
        <taxon>Mucoromycetes</taxon>
        <taxon>Mucorales</taxon>
        <taxon>Mucorineae</taxon>
        <taxon>Mucoraceae</taxon>
        <taxon>Helicostylum</taxon>
    </lineage>
</organism>
<reference evidence="5 6" key="1">
    <citation type="submission" date="2024-04" db="EMBL/GenBank/DDBJ databases">
        <title>genome sequences of Mucor flavus KT1a and Helicostylum pulchrum KT1b strains isolation_sourced from the surface of a dry-aged beef.</title>
        <authorList>
            <person name="Toyotome T."/>
            <person name="Hosono M."/>
            <person name="Torimaru M."/>
            <person name="Fukuda K."/>
            <person name="Mikami N."/>
        </authorList>
    </citation>
    <scope>NUCLEOTIDE SEQUENCE [LARGE SCALE GENOMIC DNA]</scope>
    <source>
        <strain evidence="5 6">KT1b</strain>
    </source>
</reference>
<gene>
    <name evidence="5" type="ORF">HPULCUR_001839</name>
</gene>
<feature type="domain" description="HTH La-type RNA-binding" evidence="4">
    <location>
        <begin position="77"/>
        <end position="166"/>
    </location>
</feature>
<comment type="caution">
    <text evidence="5">The sequence shown here is derived from an EMBL/GenBank/DDBJ whole genome shotgun (WGS) entry which is preliminary data.</text>
</comment>
<dbReference type="Proteomes" id="UP001476247">
    <property type="component" value="Unassembled WGS sequence"/>
</dbReference>
<sequence length="242" mass="27942">MTVSTPESNQGTDFRKRPFVNKYKRNGNGYNRELSHYPMAYGYYPPPSVYYPPITTRDDDLEIIMHDDNTNSAELGRRSDQRKTISLKEQLEYYFSRQNLVNDTYLVSQMDSDLFVPITTIANFKRVRGWTTDVNLIVKALKESSTVTVDDSGTRVKPNISVERKTVILRDVPDCTEQEMKELLNHLNSPPVQSIKQDIGNMWYFTFESEQHALQLLTSVRGKSFKDQAIAARMKSEPVLRV</sequence>